<organism evidence="9 10">
    <name type="scientific">Pterulicium gracile</name>
    <dbReference type="NCBI Taxonomy" id="1884261"/>
    <lineage>
        <taxon>Eukaryota</taxon>
        <taxon>Fungi</taxon>
        <taxon>Dikarya</taxon>
        <taxon>Basidiomycota</taxon>
        <taxon>Agaricomycotina</taxon>
        <taxon>Agaricomycetes</taxon>
        <taxon>Agaricomycetidae</taxon>
        <taxon>Agaricales</taxon>
        <taxon>Pleurotineae</taxon>
        <taxon>Pterulaceae</taxon>
        <taxon>Pterulicium</taxon>
    </lineage>
</organism>
<accession>A0A5C3R669</accession>
<name>A0A5C3R669_9AGAR</name>
<evidence type="ECO:0000256" key="1">
    <source>
        <dbReference type="ARBA" id="ARBA00004273"/>
    </source>
</evidence>
<dbReference type="AlphaFoldDB" id="A0A5C3R669"/>
<sequence length="202" mass="22189">MNRLSDVFFRLKGAPRRVYTGLRDGLRAFRATPFKVAGRVGKNVGLTSLYLVNGAAAVHLFSDYVGNVSPMQGPSMLPTLAIDGEYVIENIIGHRLNPSNISRGDLITFRSPHYHHRIVCKRVVGLAGDIVCVDPTGLKFPSSVHVLVPKGHIWVAGDNAALSIDSRDYGPLSTALIRGKLFARVWPPRDAVIFRNPTTYIE</sequence>
<dbReference type="PANTHER" id="PTHR12383:SF16">
    <property type="entry name" value="MITOCHONDRIAL INNER MEMBRANE PROTEASE SUBUNIT 1"/>
    <property type="match status" value="1"/>
</dbReference>
<dbReference type="InterPro" id="IPR052064">
    <property type="entry name" value="Mito_IMP1_subunit"/>
</dbReference>
<evidence type="ECO:0000313" key="10">
    <source>
        <dbReference type="Proteomes" id="UP000305067"/>
    </source>
</evidence>
<feature type="domain" description="Peptidase S26" evidence="8">
    <location>
        <begin position="57"/>
        <end position="134"/>
    </location>
</feature>
<keyword evidence="4" id="KW-0496">Mitochondrion</keyword>
<dbReference type="PROSITE" id="PS00761">
    <property type="entry name" value="SPASE_I_3"/>
    <property type="match status" value="1"/>
</dbReference>
<evidence type="ECO:0000313" key="9">
    <source>
        <dbReference type="EMBL" id="TFL06694.1"/>
    </source>
</evidence>
<feature type="domain" description="Peptidase S26" evidence="8">
    <location>
        <begin position="146"/>
        <end position="186"/>
    </location>
</feature>
<comment type="similarity">
    <text evidence="6">Belongs to the peptidase S26 family. IMP1 subfamily.</text>
</comment>
<evidence type="ECO:0000259" key="8">
    <source>
        <dbReference type="Pfam" id="PF10502"/>
    </source>
</evidence>
<dbReference type="EMBL" id="ML178815">
    <property type="protein sequence ID" value="TFL06694.1"/>
    <property type="molecule type" value="Genomic_DNA"/>
</dbReference>
<dbReference type="Proteomes" id="UP000305067">
    <property type="component" value="Unassembled WGS sequence"/>
</dbReference>
<protein>
    <submittedName>
        <fullName evidence="9">Peptidase S24/S26A/S26B/S26C</fullName>
    </submittedName>
</protein>
<dbReference type="GO" id="GO:0042720">
    <property type="term" value="C:mitochondrial inner membrane peptidase complex"/>
    <property type="evidence" value="ECO:0007669"/>
    <property type="project" value="TreeGrafter"/>
</dbReference>
<evidence type="ECO:0000256" key="5">
    <source>
        <dbReference type="ARBA" id="ARBA00023136"/>
    </source>
</evidence>
<dbReference type="STRING" id="1884261.A0A5C3R669"/>
<evidence type="ECO:0000256" key="2">
    <source>
        <dbReference type="ARBA" id="ARBA00022792"/>
    </source>
</evidence>
<evidence type="ECO:0000256" key="3">
    <source>
        <dbReference type="ARBA" id="ARBA00022801"/>
    </source>
</evidence>
<feature type="active site" evidence="7">
    <location>
        <position position="121"/>
    </location>
</feature>
<dbReference type="PANTHER" id="PTHR12383">
    <property type="entry name" value="PROTEASE FAMILY S26 MITOCHONDRIAL INNER MEMBRANE PROTEASE-RELATED"/>
    <property type="match status" value="1"/>
</dbReference>
<dbReference type="GO" id="GO:0006465">
    <property type="term" value="P:signal peptide processing"/>
    <property type="evidence" value="ECO:0007669"/>
    <property type="project" value="InterPro"/>
</dbReference>
<keyword evidence="5" id="KW-0472">Membrane</keyword>
<comment type="subcellular location">
    <subcellularLocation>
        <location evidence="1">Mitochondrion inner membrane</location>
    </subcellularLocation>
</comment>
<dbReference type="OrthoDB" id="308440at2759"/>
<dbReference type="CDD" id="cd06530">
    <property type="entry name" value="S26_SPase_I"/>
    <property type="match status" value="1"/>
</dbReference>
<dbReference type="GO" id="GO:0006627">
    <property type="term" value="P:protein processing involved in protein targeting to mitochondrion"/>
    <property type="evidence" value="ECO:0007669"/>
    <property type="project" value="TreeGrafter"/>
</dbReference>
<reference evidence="9 10" key="1">
    <citation type="journal article" date="2019" name="Nat. Ecol. Evol.">
        <title>Megaphylogeny resolves global patterns of mushroom evolution.</title>
        <authorList>
            <person name="Varga T."/>
            <person name="Krizsan K."/>
            <person name="Foldi C."/>
            <person name="Dima B."/>
            <person name="Sanchez-Garcia M."/>
            <person name="Sanchez-Ramirez S."/>
            <person name="Szollosi G.J."/>
            <person name="Szarkandi J.G."/>
            <person name="Papp V."/>
            <person name="Albert L."/>
            <person name="Andreopoulos W."/>
            <person name="Angelini C."/>
            <person name="Antonin V."/>
            <person name="Barry K.W."/>
            <person name="Bougher N.L."/>
            <person name="Buchanan P."/>
            <person name="Buyck B."/>
            <person name="Bense V."/>
            <person name="Catcheside P."/>
            <person name="Chovatia M."/>
            <person name="Cooper J."/>
            <person name="Damon W."/>
            <person name="Desjardin D."/>
            <person name="Finy P."/>
            <person name="Geml J."/>
            <person name="Haridas S."/>
            <person name="Hughes K."/>
            <person name="Justo A."/>
            <person name="Karasinski D."/>
            <person name="Kautmanova I."/>
            <person name="Kiss B."/>
            <person name="Kocsube S."/>
            <person name="Kotiranta H."/>
            <person name="LaButti K.M."/>
            <person name="Lechner B.E."/>
            <person name="Liimatainen K."/>
            <person name="Lipzen A."/>
            <person name="Lukacs Z."/>
            <person name="Mihaltcheva S."/>
            <person name="Morgado L.N."/>
            <person name="Niskanen T."/>
            <person name="Noordeloos M.E."/>
            <person name="Ohm R.A."/>
            <person name="Ortiz-Santana B."/>
            <person name="Ovrebo C."/>
            <person name="Racz N."/>
            <person name="Riley R."/>
            <person name="Savchenko A."/>
            <person name="Shiryaev A."/>
            <person name="Soop K."/>
            <person name="Spirin V."/>
            <person name="Szebenyi C."/>
            <person name="Tomsovsky M."/>
            <person name="Tulloss R.E."/>
            <person name="Uehling J."/>
            <person name="Grigoriev I.V."/>
            <person name="Vagvolgyi C."/>
            <person name="Papp T."/>
            <person name="Martin F.M."/>
            <person name="Miettinen O."/>
            <person name="Hibbett D.S."/>
            <person name="Nagy L.G."/>
        </authorList>
    </citation>
    <scope>NUCLEOTIDE SEQUENCE [LARGE SCALE GENOMIC DNA]</scope>
    <source>
        <strain evidence="9 10">CBS 309.79</strain>
    </source>
</reference>
<gene>
    <name evidence="9" type="ORF">BDV98DRAFT_559839</name>
</gene>
<dbReference type="SUPFAM" id="SSF51306">
    <property type="entry name" value="LexA/Signal peptidase"/>
    <property type="match status" value="1"/>
</dbReference>
<evidence type="ECO:0000256" key="7">
    <source>
        <dbReference type="PIRSR" id="PIRSR600223-1"/>
    </source>
</evidence>
<dbReference type="Gene3D" id="2.10.109.10">
    <property type="entry name" value="Umud Fragment, subunit A"/>
    <property type="match status" value="1"/>
</dbReference>
<keyword evidence="10" id="KW-1185">Reference proteome</keyword>
<dbReference type="InterPro" id="IPR019533">
    <property type="entry name" value="Peptidase_S26"/>
</dbReference>
<dbReference type="InterPro" id="IPR036286">
    <property type="entry name" value="LexA/Signal_pep-like_sf"/>
</dbReference>
<evidence type="ECO:0000256" key="4">
    <source>
        <dbReference type="ARBA" id="ARBA00023128"/>
    </source>
</evidence>
<dbReference type="GO" id="GO:0004252">
    <property type="term" value="F:serine-type endopeptidase activity"/>
    <property type="evidence" value="ECO:0007669"/>
    <property type="project" value="InterPro"/>
</dbReference>
<keyword evidence="2" id="KW-0999">Mitochondrion inner membrane</keyword>
<evidence type="ECO:0000256" key="6">
    <source>
        <dbReference type="ARBA" id="ARBA00038445"/>
    </source>
</evidence>
<keyword evidence="3" id="KW-0378">Hydrolase</keyword>
<dbReference type="Pfam" id="PF10502">
    <property type="entry name" value="Peptidase_S26"/>
    <property type="match status" value="2"/>
</dbReference>
<dbReference type="PRINTS" id="PR00727">
    <property type="entry name" value="LEADERPTASE"/>
</dbReference>
<dbReference type="InterPro" id="IPR019758">
    <property type="entry name" value="Pept_S26A_signal_pept_1_CS"/>
</dbReference>
<feature type="active site" evidence="7">
    <location>
        <position position="75"/>
    </location>
</feature>
<dbReference type="InterPro" id="IPR000223">
    <property type="entry name" value="Pept_S26A_signal_pept_1"/>
</dbReference>
<proteinExistence type="inferred from homology"/>